<reference evidence="10" key="1">
    <citation type="submission" date="2013-05" db="EMBL/GenBank/DDBJ databases">
        <title>The Genome sequence of Mucor circinelloides f. circinelloides 1006PhL.</title>
        <authorList>
            <consortium name="The Broad Institute Genomics Platform"/>
            <person name="Cuomo C."/>
            <person name="Earl A."/>
            <person name="Findley K."/>
            <person name="Lee S.C."/>
            <person name="Walker B."/>
            <person name="Young S."/>
            <person name="Zeng Q."/>
            <person name="Gargeya S."/>
            <person name="Fitzgerald M."/>
            <person name="Haas B."/>
            <person name="Abouelleil A."/>
            <person name="Allen A.W."/>
            <person name="Alvarado L."/>
            <person name="Arachchi H.M."/>
            <person name="Berlin A.M."/>
            <person name="Chapman S.B."/>
            <person name="Gainer-Dewar J."/>
            <person name="Goldberg J."/>
            <person name="Griggs A."/>
            <person name="Gujja S."/>
            <person name="Hansen M."/>
            <person name="Howarth C."/>
            <person name="Imamovic A."/>
            <person name="Ireland A."/>
            <person name="Larimer J."/>
            <person name="McCowan C."/>
            <person name="Murphy C."/>
            <person name="Pearson M."/>
            <person name="Poon T.W."/>
            <person name="Priest M."/>
            <person name="Roberts A."/>
            <person name="Saif S."/>
            <person name="Shea T."/>
            <person name="Sisk P."/>
            <person name="Sykes S."/>
            <person name="Wortman J."/>
            <person name="Nusbaum C."/>
            <person name="Birren B."/>
        </authorList>
    </citation>
    <scope>NUCLEOTIDE SEQUENCE [LARGE SCALE GENOMIC DNA]</scope>
    <source>
        <strain evidence="10">1006PhL</strain>
    </source>
</reference>
<dbReference type="InParanoid" id="S2JFI8"/>
<dbReference type="PANTHER" id="PTHR43840">
    <property type="entry name" value="MITOCHONDRIAL METAL TRANSPORTER 1-RELATED"/>
    <property type="match status" value="1"/>
</dbReference>
<feature type="domain" description="Cation efflux protein cytoplasmic" evidence="8">
    <location>
        <begin position="358"/>
        <end position="420"/>
    </location>
</feature>
<dbReference type="NCBIfam" id="TIGR01297">
    <property type="entry name" value="CDF"/>
    <property type="match status" value="1"/>
</dbReference>
<organism evidence="9 10">
    <name type="scientific">Mucor circinelloides f. circinelloides (strain 1006PhL)</name>
    <name type="common">Mucormycosis agent</name>
    <name type="synonym">Calyptromyces circinelloides</name>
    <dbReference type="NCBI Taxonomy" id="1220926"/>
    <lineage>
        <taxon>Eukaryota</taxon>
        <taxon>Fungi</taxon>
        <taxon>Fungi incertae sedis</taxon>
        <taxon>Mucoromycota</taxon>
        <taxon>Mucoromycotina</taxon>
        <taxon>Mucoromycetes</taxon>
        <taxon>Mucorales</taxon>
        <taxon>Mucorineae</taxon>
        <taxon>Mucoraceae</taxon>
        <taxon>Mucor</taxon>
    </lineage>
</organism>
<evidence type="ECO:0000259" key="7">
    <source>
        <dbReference type="Pfam" id="PF01545"/>
    </source>
</evidence>
<evidence type="ECO:0000256" key="4">
    <source>
        <dbReference type="ARBA" id="ARBA00022989"/>
    </source>
</evidence>
<dbReference type="EMBL" id="KE124189">
    <property type="protein sequence ID" value="EPB81283.1"/>
    <property type="molecule type" value="Genomic_DNA"/>
</dbReference>
<dbReference type="Gene3D" id="3.30.70.1350">
    <property type="entry name" value="Cation efflux protein, cytoplasmic domain"/>
    <property type="match status" value="1"/>
</dbReference>
<feature type="domain" description="Cation efflux protein transmembrane" evidence="7">
    <location>
        <begin position="147"/>
        <end position="339"/>
    </location>
</feature>
<dbReference type="VEuPathDB" id="FungiDB:HMPREF1544_12012"/>
<dbReference type="FunFam" id="1.20.1510.10:FF:000005">
    <property type="entry name" value="Putative Cation diffusion facilitator 1"/>
    <property type="match status" value="1"/>
</dbReference>
<dbReference type="InterPro" id="IPR027469">
    <property type="entry name" value="Cation_efflux_TMD_sf"/>
</dbReference>
<dbReference type="AlphaFoldDB" id="S2JFI8"/>
<dbReference type="InterPro" id="IPR036837">
    <property type="entry name" value="Cation_efflux_CTD_sf"/>
</dbReference>
<feature type="transmembrane region" description="Helical" evidence="6">
    <location>
        <begin position="251"/>
        <end position="270"/>
    </location>
</feature>
<keyword evidence="4 6" id="KW-1133">Transmembrane helix</keyword>
<dbReference type="GO" id="GO:0098771">
    <property type="term" value="P:inorganic ion homeostasis"/>
    <property type="evidence" value="ECO:0007669"/>
    <property type="project" value="UniProtKB-ARBA"/>
</dbReference>
<evidence type="ECO:0000313" key="9">
    <source>
        <dbReference type="EMBL" id="EPB81283.1"/>
    </source>
</evidence>
<comment type="subcellular location">
    <subcellularLocation>
        <location evidence="1">Membrane</location>
        <topology evidence="1">Multi-pass membrane protein</topology>
    </subcellularLocation>
</comment>
<feature type="transmembrane region" description="Helical" evidence="6">
    <location>
        <begin position="171"/>
        <end position="192"/>
    </location>
</feature>
<keyword evidence="10" id="KW-1185">Reference proteome</keyword>
<evidence type="ECO:0000256" key="2">
    <source>
        <dbReference type="ARBA" id="ARBA00022448"/>
    </source>
</evidence>
<dbReference type="OMA" id="KKPIREY"/>
<evidence type="ECO:0000256" key="3">
    <source>
        <dbReference type="ARBA" id="ARBA00022692"/>
    </source>
</evidence>
<evidence type="ECO:0000259" key="8">
    <source>
        <dbReference type="Pfam" id="PF16916"/>
    </source>
</evidence>
<accession>S2JFI8</accession>
<dbReference type="InterPro" id="IPR058533">
    <property type="entry name" value="Cation_efflux_TM"/>
</dbReference>
<dbReference type="InterPro" id="IPR002524">
    <property type="entry name" value="Cation_efflux"/>
</dbReference>
<keyword evidence="2" id="KW-0813">Transport</keyword>
<evidence type="ECO:0000256" key="5">
    <source>
        <dbReference type="ARBA" id="ARBA00023136"/>
    </source>
</evidence>
<dbReference type="eggNOG" id="KOG1485">
    <property type="taxonomic scope" value="Eukaryota"/>
</dbReference>
<name>S2JFI8_MUCC1</name>
<dbReference type="InterPro" id="IPR027470">
    <property type="entry name" value="Cation_efflux_CTD"/>
</dbReference>
<dbReference type="SUPFAM" id="SSF161111">
    <property type="entry name" value="Cation efflux protein transmembrane domain-like"/>
    <property type="match status" value="1"/>
</dbReference>
<feature type="transmembrane region" description="Helical" evidence="6">
    <location>
        <begin position="139"/>
        <end position="165"/>
    </location>
</feature>
<feature type="transmembrane region" description="Helical" evidence="6">
    <location>
        <begin position="291"/>
        <end position="309"/>
    </location>
</feature>
<dbReference type="GO" id="GO:0008324">
    <property type="term" value="F:monoatomic cation transmembrane transporter activity"/>
    <property type="evidence" value="ECO:0007669"/>
    <property type="project" value="InterPro"/>
</dbReference>
<feature type="transmembrane region" description="Helical" evidence="6">
    <location>
        <begin position="213"/>
        <end position="231"/>
    </location>
</feature>
<evidence type="ECO:0000256" key="1">
    <source>
        <dbReference type="ARBA" id="ARBA00004141"/>
    </source>
</evidence>
<dbReference type="PANTHER" id="PTHR43840:SF4">
    <property type="entry name" value="CDF DIVALENT METAL CATION TRANSPORTER (EUROFUNG)"/>
    <property type="match status" value="1"/>
</dbReference>
<dbReference type="GO" id="GO:0030003">
    <property type="term" value="P:intracellular monoatomic cation homeostasis"/>
    <property type="evidence" value="ECO:0007669"/>
    <property type="project" value="UniProtKB-ARBA"/>
</dbReference>
<dbReference type="Pfam" id="PF16916">
    <property type="entry name" value="ZT_dimer"/>
    <property type="match status" value="1"/>
</dbReference>
<dbReference type="Gene3D" id="1.20.1510.10">
    <property type="entry name" value="Cation efflux protein transmembrane domain"/>
    <property type="match status" value="1"/>
</dbReference>
<dbReference type="Pfam" id="PF01545">
    <property type="entry name" value="Cation_efflux"/>
    <property type="match status" value="1"/>
</dbReference>
<dbReference type="Proteomes" id="UP000014254">
    <property type="component" value="Unassembled WGS sequence"/>
</dbReference>
<proteinExistence type="predicted"/>
<dbReference type="OrthoDB" id="78296at2759"/>
<evidence type="ECO:0000256" key="6">
    <source>
        <dbReference type="SAM" id="Phobius"/>
    </source>
</evidence>
<sequence>MDTEQEDEWKRLPVRRRRSVASLAASAKPPPVHFHALRMADDQIAAIGNKAVRDFYKACIMKRHQNEMIDRFEEVDRIIERIQHSPEALNYGSVSTASSTVSVQNINTEEDEESNVGTSLLRKPVAPTNSNENGPSPTWLIHLAINLSMVANIALFVTKVFLAVLSGSMAILASAFESFLDILSNGIIFFTIRVIRQKNLYDYPVGKARMEPLGIIVFAVVITTSFSQVLISSIERLTENSPTSEPIDLSPIALALLVANIAIKGILWLWCLTIKGSSSVQALAQDHENDVVFNIASTIFPVIAVWAKWPWLDPVGAILLSLYIIYEWMVVLLENIRRLTGQAASVDDIKQLTYMAYRFSTKIVAIETVRAYYNGDRCVVEVDIVLPPECPLREAHDVGEALQDALELLDNVERAFVHLDFTSEHQIEHRRVVDDVGFGQ</sequence>
<protein>
    <submittedName>
        <fullName evidence="9">Uncharacterized protein</fullName>
    </submittedName>
</protein>
<evidence type="ECO:0000313" key="10">
    <source>
        <dbReference type="Proteomes" id="UP000014254"/>
    </source>
</evidence>
<keyword evidence="5 6" id="KW-0472">Membrane</keyword>
<dbReference type="InterPro" id="IPR050291">
    <property type="entry name" value="CDF_Transporter"/>
</dbReference>
<feature type="transmembrane region" description="Helical" evidence="6">
    <location>
        <begin position="315"/>
        <end position="333"/>
    </location>
</feature>
<gene>
    <name evidence="9" type="ORF">HMPREF1544_12012</name>
</gene>
<dbReference type="SUPFAM" id="SSF160240">
    <property type="entry name" value="Cation efflux protein cytoplasmic domain-like"/>
    <property type="match status" value="1"/>
</dbReference>
<keyword evidence="3 6" id="KW-0812">Transmembrane</keyword>
<dbReference type="GO" id="GO:0016020">
    <property type="term" value="C:membrane"/>
    <property type="evidence" value="ECO:0007669"/>
    <property type="project" value="UniProtKB-SubCell"/>
</dbReference>